<dbReference type="OMA" id="KALWANI"/>
<accession>A0A2R6QFC2</accession>
<dbReference type="PANTHER" id="PTHR15180">
    <property type="entry name" value="GENERAL TRANSCRIPTION FACTOR 3C POLYPEPTIDE 1"/>
    <property type="match status" value="1"/>
</dbReference>
<dbReference type="Pfam" id="PF23704">
    <property type="entry name" value="WHD_GTF3C1_N"/>
    <property type="match status" value="1"/>
</dbReference>
<dbReference type="GO" id="GO:0042791">
    <property type="term" value="P:5S class rRNA transcription by RNA polymerase III"/>
    <property type="evidence" value="ECO:0007669"/>
    <property type="project" value="TreeGrafter"/>
</dbReference>
<proteinExistence type="predicted"/>
<reference evidence="3" key="2">
    <citation type="journal article" date="2018" name="BMC Genomics">
        <title>A manually annotated Actinidia chinensis var. chinensis (kiwifruit) genome highlights the challenges associated with draft genomes and gene prediction in plants.</title>
        <authorList>
            <person name="Pilkington S.M."/>
            <person name="Crowhurst R."/>
            <person name="Hilario E."/>
            <person name="Nardozza S."/>
            <person name="Fraser L."/>
            <person name="Peng Y."/>
            <person name="Gunaseelan K."/>
            <person name="Simpson R."/>
            <person name="Tahir J."/>
            <person name="Deroles S.C."/>
            <person name="Templeton K."/>
            <person name="Luo Z."/>
            <person name="Davy M."/>
            <person name="Cheng C."/>
            <person name="McNeilage M."/>
            <person name="Scaglione D."/>
            <person name="Liu Y."/>
            <person name="Zhang Q."/>
            <person name="Datson P."/>
            <person name="De Silva N."/>
            <person name="Gardiner S.E."/>
            <person name="Bassett H."/>
            <person name="Chagne D."/>
            <person name="McCallum J."/>
            <person name="Dzierzon H."/>
            <person name="Deng C."/>
            <person name="Wang Y.Y."/>
            <person name="Barron L."/>
            <person name="Manako K."/>
            <person name="Bowen J."/>
            <person name="Foster T.M."/>
            <person name="Erridge Z.A."/>
            <person name="Tiffin H."/>
            <person name="Waite C.N."/>
            <person name="Davies K.M."/>
            <person name="Grierson E.P."/>
            <person name="Laing W.A."/>
            <person name="Kirk R."/>
            <person name="Chen X."/>
            <person name="Wood M."/>
            <person name="Montefiori M."/>
            <person name="Brummell D.A."/>
            <person name="Schwinn K.E."/>
            <person name="Catanach A."/>
            <person name="Fullerton C."/>
            <person name="Li D."/>
            <person name="Meiyalaghan S."/>
            <person name="Nieuwenhuizen N."/>
            <person name="Read N."/>
            <person name="Prakash R."/>
            <person name="Hunter D."/>
            <person name="Zhang H."/>
            <person name="McKenzie M."/>
            <person name="Knabel M."/>
            <person name="Harris A."/>
            <person name="Allan A.C."/>
            <person name="Gleave A."/>
            <person name="Chen A."/>
            <person name="Janssen B.J."/>
            <person name="Plunkett B."/>
            <person name="Ampomah-Dwamena C."/>
            <person name="Voogd C."/>
            <person name="Leif D."/>
            <person name="Lafferty D."/>
            <person name="Souleyre E.J.F."/>
            <person name="Varkonyi-Gasic E."/>
            <person name="Gambi F."/>
            <person name="Hanley J."/>
            <person name="Yao J.L."/>
            <person name="Cheung J."/>
            <person name="David K.M."/>
            <person name="Warren B."/>
            <person name="Marsh K."/>
            <person name="Snowden K.C."/>
            <person name="Lin-Wang K."/>
            <person name="Brian L."/>
            <person name="Martinez-Sanchez M."/>
            <person name="Wang M."/>
            <person name="Ileperuma N."/>
            <person name="Macnee N."/>
            <person name="Campin R."/>
            <person name="McAtee P."/>
            <person name="Drummond R.S.M."/>
            <person name="Espley R.V."/>
            <person name="Ireland H.S."/>
            <person name="Wu R."/>
            <person name="Atkinson R.G."/>
            <person name="Karunairetnam S."/>
            <person name="Bulley S."/>
            <person name="Chunkath S."/>
            <person name="Hanley Z."/>
            <person name="Storey R."/>
            <person name="Thrimawithana A.H."/>
            <person name="Thomson S."/>
            <person name="David C."/>
            <person name="Testolin R."/>
            <person name="Huang H."/>
            <person name="Hellens R.P."/>
            <person name="Schaffer R.J."/>
        </authorList>
    </citation>
    <scope>NUCLEOTIDE SEQUENCE [LARGE SCALE GENOMIC DNA]</scope>
    <source>
        <strain evidence="3">cv. Red5</strain>
    </source>
</reference>
<dbReference type="GO" id="GO:0003677">
    <property type="term" value="F:DNA binding"/>
    <property type="evidence" value="ECO:0007669"/>
    <property type="project" value="InterPro"/>
</dbReference>
<reference evidence="2 3" key="1">
    <citation type="submission" date="2017-07" db="EMBL/GenBank/DDBJ databases">
        <title>An improved, manually edited Actinidia chinensis var. chinensis (kiwifruit) genome highlights the challenges associated with draft genomes and gene prediction in plants.</title>
        <authorList>
            <person name="Pilkington S."/>
            <person name="Crowhurst R."/>
            <person name="Hilario E."/>
            <person name="Nardozza S."/>
            <person name="Fraser L."/>
            <person name="Peng Y."/>
            <person name="Gunaseelan K."/>
            <person name="Simpson R."/>
            <person name="Tahir J."/>
            <person name="Deroles S."/>
            <person name="Templeton K."/>
            <person name="Luo Z."/>
            <person name="Davy M."/>
            <person name="Cheng C."/>
            <person name="Mcneilage M."/>
            <person name="Scaglione D."/>
            <person name="Liu Y."/>
            <person name="Zhang Q."/>
            <person name="Datson P."/>
            <person name="De Silva N."/>
            <person name="Gardiner S."/>
            <person name="Bassett H."/>
            <person name="Chagne D."/>
            <person name="Mccallum J."/>
            <person name="Dzierzon H."/>
            <person name="Deng C."/>
            <person name="Wang Y.-Y."/>
            <person name="Barron N."/>
            <person name="Manako K."/>
            <person name="Bowen J."/>
            <person name="Foster T."/>
            <person name="Erridge Z."/>
            <person name="Tiffin H."/>
            <person name="Waite C."/>
            <person name="Davies K."/>
            <person name="Grierson E."/>
            <person name="Laing W."/>
            <person name="Kirk R."/>
            <person name="Chen X."/>
            <person name="Wood M."/>
            <person name="Montefiori M."/>
            <person name="Brummell D."/>
            <person name="Schwinn K."/>
            <person name="Catanach A."/>
            <person name="Fullerton C."/>
            <person name="Li D."/>
            <person name="Meiyalaghan S."/>
            <person name="Nieuwenhuizen N."/>
            <person name="Read N."/>
            <person name="Prakash R."/>
            <person name="Hunter D."/>
            <person name="Zhang H."/>
            <person name="Mckenzie M."/>
            <person name="Knabel M."/>
            <person name="Harris A."/>
            <person name="Allan A."/>
            <person name="Chen A."/>
            <person name="Janssen B."/>
            <person name="Plunkett B."/>
            <person name="Dwamena C."/>
            <person name="Voogd C."/>
            <person name="Leif D."/>
            <person name="Lafferty D."/>
            <person name="Souleyre E."/>
            <person name="Varkonyi-Gasic E."/>
            <person name="Gambi F."/>
            <person name="Hanley J."/>
            <person name="Yao J.-L."/>
            <person name="Cheung J."/>
            <person name="David K."/>
            <person name="Warren B."/>
            <person name="Marsh K."/>
            <person name="Snowden K."/>
            <person name="Lin-Wang K."/>
            <person name="Brian L."/>
            <person name="Martinez-Sanchez M."/>
            <person name="Wang M."/>
            <person name="Ileperuma N."/>
            <person name="Macnee N."/>
            <person name="Campin R."/>
            <person name="Mcatee P."/>
            <person name="Drummond R."/>
            <person name="Espley R."/>
            <person name="Ireland H."/>
            <person name="Wu R."/>
            <person name="Atkinson R."/>
            <person name="Karunairetnam S."/>
            <person name="Bulley S."/>
            <person name="Chunkath S."/>
            <person name="Hanley Z."/>
            <person name="Storey R."/>
            <person name="Thrimawithana A."/>
            <person name="Thomson S."/>
            <person name="David C."/>
            <person name="Testolin R."/>
        </authorList>
    </citation>
    <scope>NUCLEOTIDE SEQUENCE [LARGE SCALE GENOMIC DNA]</scope>
    <source>
        <strain evidence="3">cv. Red5</strain>
        <tissue evidence="2">Young leaf</tissue>
    </source>
</reference>
<evidence type="ECO:0000259" key="1">
    <source>
        <dbReference type="Pfam" id="PF23704"/>
    </source>
</evidence>
<dbReference type="EMBL" id="NKQK01000016">
    <property type="protein sequence ID" value="PSS07323.1"/>
    <property type="molecule type" value="Genomic_DNA"/>
</dbReference>
<dbReference type="InterPro" id="IPR044210">
    <property type="entry name" value="Tfc3-like"/>
</dbReference>
<protein>
    <submittedName>
        <fullName evidence="2">Transcription factor tau subunit sfc3 like</fullName>
    </submittedName>
</protein>
<evidence type="ECO:0000313" key="3">
    <source>
        <dbReference type="Proteomes" id="UP000241394"/>
    </source>
</evidence>
<dbReference type="InParanoid" id="A0A2R6QFC2"/>
<comment type="caution">
    <text evidence="2">The sequence shown here is derived from an EMBL/GenBank/DDBJ whole genome shotgun (WGS) entry which is preliminary data.</text>
</comment>
<dbReference type="Proteomes" id="UP000241394">
    <property type="component" value="Chromosome LG16"/>
</dbReference>
<organism evidence="2 3">
    <name type="scientific">Actinidia chinensis var. chinensis</name>
    <name type="common">Chinese soft-hair kiwi</name>
    <dbReference type="NCBI Taxonomy" id="1590841"/>
    <lineage>
        <taxon>Eukaryota</taxon>
        <taxon>Viridiplantae</taxon>
        <taxon>Streptophyta</taxon>
        <taxon>Embryophyta</taxon>
        <taxon>Tracheophyta</taxon>
        <taxon>Spermatophyta</taxon>
        <taxon>Magnoliopsida</taxon>
        <taxon>eudicotyledons</taxon>
        <taxon>Gunneridae</taxon>
        <taxon>Pentapetalae</taxon>
        <taxon>asterids</taxon>
        <taxon>Ericales</taxon>
        <taxon>Actinidiaceae</taxon>
        <taxon>Actinidia</taxon>
    </lineage>
</organism>
<keyword evidence="3" id="KW-1185">Reference proteome</keyword>
<dbReference type="GO" id="GO:0006384">
    <property type="term" value="P:transcription initiation at RNA polymerase III promoter"/>
    <property type="evidence" value="ECO:0007669"/>
    <property type="project" value="InterPro"/>
</dbReference>
<sequence>MDSIVHAAFEEVCSHGATGLAVTTLWTSLHSHLVSRGLGLCDGVKKALWANILNISGLRFEAHGVSYDSGYPKIHSVDESERLELKIVAAEHLCNSFVEIYDIKASYAGISQPQRRALERLAIARFAST</sequence>
<evidence type="ECO:0000313" key="2">
    <source>
        <dbReference type="EMBL" id="PSS07323.1"/>
    </source>
</evidence>
<dbReference type="OrthoDB" id="68020at2759"/>
<dbReference type="InterPro" id="IPR056428">
    <property type="entry name" value="WH_GTF3C1"/>
</dbReference>
<dbReference type="GO" id="GO:0000127">
    <property type="term" value="C:transcription factor TFIIIC complex"/>
    <property type="evidence" value="ECO:0007669"/>
    <property type="project" value="InterPro"/>
</dbReference>
<dbReference type="STRING" id="1590841.A0A2R6QFC2"/>
<dbReference type="PANTHER" id="PTHR15180:SF1">
    <property type="entry name" value="GENERAL TRANSCRIPTION FACTOR 3C POLYPEPTIDE 1"/>
    <property type="match status" value="1"/>
</dbReference>
<gene>
    <name evidence="2" type="ORF">CEY00_Acc17667</name>
</gene>
<dbReference type="Gramene" id="PSS07323">
    <property type="protein sequence ID" value="PSS07323"/>
    <property type="gene ID" value="CEY00_Acc17667"/>
</dbReference>
<feature type="domain" description="General transcription factor 3C polypeptide 1 winged-helix" evidence="1">
    <location>
        <begin position="1"/>
        <end position="101"/>
    </location>
</feature>
<name>A0A2R6QFC2_ACTCC</name>
<dbReference type="AlphaFoldDB" id="A0A2R6QFC2"/>